<reference evidence="4 5" key="1">
    <citation type="submission" date="2023-04" db="EMBL/GenBank/DDBJ databases">
        <title>The genome sequence of Polyangium sorediatum DSM14670.</title>
        <authorList>
            <person name="Zhang X."/>
        </authorList>
    </citation>
    <scope>NUCLEOTIDE SEQUENCE [LARGE SCALE GENOMIC DNA]</scope>
    <source>
        <strain evidence="4 5">DSM 14670</strain>
    </source>
</reference>
<dbReference type="InterPro" id="IPR011050">
    <property type="entry name" value="Pectin_lyase_fold/virulence"/>
</dbReference>
<dbReference type="PANTHER" id="PTHR11319">
    <property type="entry name" value="G PROTEIN-COUPLED RECEPTOR-RELATED"/>
    <property type="match status" value="1"/>
</dbReference>
<proteinExistence type="predicted"/>
<protein>
    <submittedName>
        <fullName evidence="4">Choice-of-anchor Q domain-containing protein</fullName>
    </submittedName>
</protein>
<accession>A0ABT6NW57</accession>
<comment type="caution">
    <text evidence="4">The sequence shown here is derived from an EMBL/GenBank/DDBJ whole genome shotgun (WGS) entry which is preliminary data.</text>
</comment>
<evidence type="ECO:0000313" key="5">
    <source>
        <dbReference type="Proteomes" id="UP001160301"/>
    </source>
</evidence>
<feature type="region of interest" description="Disordered" evidence="1">
    <location>
        <begin position="30"/>
        <end position="83"/>
    </location>
</feature>
<dbReference type="PROSITE" id="PS51257">
    <property type="entry name" value="PROKAR_LIPOPROTEIN"/>
    <property type="match status" value="1"/>
</dbReference>
<evidence type="ECO:0000313" key="4">
    <source>
        <dbReference type="EMBL" id="MDI1432529.1"/>
    </source>
</evidence>
<dbReference type="NCBIfam" id="NF041518">
    <property type="entry name" value="choice_anch_Q"/>
    <property type="match status" value="1"/>
</dbReference>
<organism evidence="4 5">
    <name type="scientific">Polyangium sorediatum</name>
    <dbReference type="NCBI Taxonomy" id="889274"/>
    <lineage>
        <taxon>Bacteria</taxon>
        <taxon>Pseudomonadati</taxon>
        <taxon>Myxococcota</taxon>
        <taxon>Polyangia</taxon>
        <taxon>Polyangiales</taxon>
        <taxon>Polyangiaceae</taxon>
        <taxon>Polyangium</taxon>
    </lineage>
</organism>
<feature type="compositionally biased region" description="Gly residues" evidence="1">
    <location>
        <begin position="30"/>
        <end position="64"/>
    </location>
</feature>
<dbReference type="EMBL" id="JARZHI010000021">
    <property type="protein sequence ID" value="MDI1432529.1"/>
    <property type="molecule type" value="Genomic_DNA"/>
</dbReference>
<gene>
    <name evidence="4" type="ORF">QHF89_23745</name>
</gene>
<feature type="region of interest" description="Disordered" evidence="1">
    <location>
        <begin position="526"/>
        <end position="564"/>
    </location>
</feature>
<feature type="compositionally biased region" description="Polar residues" evidence="1">
    <location>
        <begin position="547"/>
        <end position="556"/>
    </location>
</feature>
<feature type="signal peptide" evidence="2">
    <location>
        <begin position="1"/>
        <end position="21"/>
    </location>
</feature>
<feature type="chain" id="PRO_5046587248" evidence="2">
    <location>
        <begin position="22"/>
        <end position="564"/>
    </location>
</feature>
<keyword evidence="5" id="KW-1185">Reference proteome</keyword>
<dbReference type="InterPro" id="IPR039448">
    <property type="entry name" value="Beta_helix"/>
</dbReference>
<dbReference type="Proteomes" id="UP001160301">
    <property type="component" value="Unassembled WGS sequence"/>
</dbReference>
<sequence>MRSFFSSITLATLACTTLLTACGGNGGKVESGSGAGSGSGGEGGTGGGTGGAGGSGGAGGGGSAPMGCEPPNELADVSSPTTVVGTGTPASCTEAALDAAITSGGVIVFDCGPDPVTIVLSKAKTIQADTVVDGGGRVTLSGDQKTRIFEMDTKNFEATSPTLTVQRLTLRDGKASGTAIPLGTDVDGGGGAIYHVGGNVSVVDCVFLDNEAALEGPDVAGGAIYSIGRGTLRVTSSRFSGNRASNGGALGALGAAILIADSTLEENRATGYGANSVEPNGQQVGRGGNGGAICMDGQGRTLSICGTLVQNNQGRAYGGALFRTGYETEPTIIDRSTFDGNSIVDQNDAPGMPSSAGGLYIQGTHVTMTASTVSNNQSEAVAGLWILGHGATPAIADLTNVTLTGNTTYPRADFTTRGIGGGLYIGDKTSGKLTNCTIVGNAAQFASGIANVSNLELHNTILHNDAENPYTPLNCTGSAYAQPPGTGTNNLQWPIGIKDDMDCTPGISRVDPLLGDLADNGGPTRTIAPQAASPAIGAGTDCPPTDQRGNPRNPAQCTLGAYEP</sequence>
<name>A0ABT6NW57_9BACT</name>
<evidence type="ECO:0000256" key="2">
    <source>
        <dbReference type="SAM" id="SignalP"/>
    </source>
</evidence>
<dbReference type="RefSeq" id="WP_136969807.1">
    <property type="nucleotide sequence ID" value="NZ_JARZHI010000021.1"/>
</dbReference>
<dbReference type="Pfam" id="PF13229">
    <property type="entry name" value="Beta_helix"/>
    <property type="match status" value="1"/>
</dbReference>
<dbReference type="PANTHER" id="PTHR11319:SF35">
    <property type="entry name" value="OUTER MEMBRANE PROTEIN PMPC-RELATED"/>
    <property type="match status" value="1"/>
</dbReference>
<feature type="domain" description="Right handed beta helix" evidence="3">
    <location>
        <begin position="336"/>
        <end position="464"/>
    </location>
</feature>
<dbReference type="InterPro" id="IPR059226">
    <property type="entry name" value="Choice_anch_Q_dom"/>
</dbReference>
<evidence type="ECO:0000259" key="3">
    <source>
        <dbReference type="Pfam" id="PF13229"/>
    </source>
</evidence>
<keyword evidence="2" id="KW-0732">Signal</keyword>
<dbReference type="SUPFAM" id="SSF51126">
    <property type="entry name" value="Pectin lyase-like"/>
    <property type="match status" value="2"/>
</dbReference>
<evidence type="ECO:0000256" key="1">
    <source>
        <dbReference type="SAM" id="MobiDB-lite"/>
    </source>
</evidence>